<dbReference type="AlphaFoldDB" id="E6U1V5"/>
<evidence type="ECO:0000259" key="2">
    <source>
        <dbReference type="Pfam" id="PF01321"/>
    </source>
</evidence>
<reference evidence="3 4" key="1">
    <citation type="submission" date="2010-12" db="EMBL/GenBank/DDBJ databases">
        <title>Complete sequence of Bacillus cellulosilyticus DSM 2522.</title>
        <authorList>
            <consortium name="US DOE Joint Genome Institute"/>
            <person name="Lucas S."/>
            <person name="Copeland A."/>
            <person name="Lapidus A."/>
            <person name="Cheng J.-F."/>
            <person name="Bruce D."/>
            <person name="Goodwin L."/>
            <person name="Pitluck S."/>
            <person name="Chertkov O."/>
            <person name="Detter J.C."/>
            <person name="Han C."/>
            <person name="Tapia R."/>
            <person name="Land M."/>
            <person name="Hauser L."/>
            <person name="Jeffries C."/>
            <person name="Kyrpides N."/>
            <person name="Ivanova N."/>
            <person name="Mikhailova N."/>
            <person name="Brumm P."/>
            <person name="Mead D."/>
            <person name="Woyke T."/>
        </authorList>
    </citation>
    <scope>NUCLEOTIDE SEQUENCE [LARGE SCALE GENOMIC DNA]</scope>
    <source>
        <strain evidence="4">ATCC 21833 / DSM 2522 / FERM P-1141 / JCM 9156 / N-4</strain>
    </source>
</reference>
<dbReference type="EMBL" id="CP002394">
    <property type="protein sequence ID" value="ADU31602.1"/>
    <property type="molecule type" value="Genomic_DNA"/>
</dbReference>
<dbReference type="InterPro" id="IPR029149">
    <property type="entry name" value="Creatin/AminoP/Spt16_N"/>
</dbReference>
<evidence type="ECO:0000259" key="1">
    <source>
        <dbReference type="Pfam" id="PF00557"/>
    </source>
</evidence>
<organism evidence="3 4">
    <name type="scientific">Evansella cellulosilytica (strain ATCC 21833 / DSM 2522 / FERM P-1141 / JCM 9156 / N-4)</name>
    <name type="common">Bacillus cellulosilyticus</name>
    <dbReference type="NCBI Taxonomy" id="649639"/>
    <lineage>
        <taxon>Bacteria</taxon>
        <taxon>Bacillati</taxon>
        <taxon>Bacillota</taxon>
        <taxon>Bacilli</taxon>
        <taxon>Bacillales</taxon>
        <taxon>Bacillaceae</taxon>
        <taxon>Evansella</taxon>
    </lineage>
</organism>
<dbReference type="CDD" id="cd01066">
    <property type="entry name" value="APP_MetAP"/>
    <property type="match status" value="1"/>
</dbReference>
<dbReference type="STRING" id="649639.Bcell_3360"/>
<evidence type="ECO:0000313" key="3">
    <source>
        <dbReference type="EMBL" id="ADU31602.1"/>
    </source>
</evidence>
<accession>E6U1V5</accession>
<feature type="domain" description="Peptidase M24" evidence="1">
    <location>
        <begin position="164"/>
        <end position="373"/>
    </location>
</feature>
<dbReference type="InterPro" id="IPR050659">
    <property type="entry name" value="Peptidase_M24B"/>
</dbReference>
<dbReference type="PANTHER" id="PTHR46112:SF2">
    <property type="entry name" value="XAA-PRO AMINOPEPTIDASE P-RELATED"/>
    <property type="match status" value="1"/>
</dbReference>
<dbReference type="InterPro" id="IPR000994">
    <property type="entry name" value="Pept_M24"/>
</dbReference>
<dbReference type="Gene3D" id="3.90.230.10">
    <property type="entry name" value="Creatinase/methionine aminopeptidase superfamily"/>
    <property type="match status" value="1"/>
</dbReference>
<feature type="domain" description="Creatinase N-terminal" evidence="2">
    <location>
        <begin position="12"/>
        <end position="157"/>
    </location>
</feature>
<sequence>MLPFEMAEYQDRLRKTKERMVKSGVEVLLVTDPANINYLSGYDAWSFYVHQMLVVSLEDLQPVWIGRYQDANGARATTWIHDDNVISYPDYYVQSSFYHPMEYIAHKLEQMGHRKKYIGVEMDNYYFSAKAYDVLKTNLPDATFKDAGLLVNYVRLVKSDQEIEYMKKAGKIAEETMYKAVQSVKPGVRECDTAAQIYSQLISGTDEYGGDYPAIVPLLPSGRNTSIPHLTWSDRAYQEGDTVIIELAGCYKRYHVPIARTISVGSTSEQLKNISPVVVEGVNEVLNAVKPGVTCGELENVWRNSISKRGYEKEARLGYSIGLNYPPDWGEHTASIRKGDNTVLEPNMTFHLIPALWFNNYGIEISESFRVTENGCETFTNFPRDMIIHPPFMMNQHDGKIS</sequence>
<name>E6U1V5_EVAC2</name>
<evidence type="ECO:0000313" key="4">
    <source>
        <dbReference type="Proteomes" id="UP000001401"/>
    </source>
</evidence>
<dbReference type="InterPro" id="IPR036005">
    <property type="entry name" value="Creatinase/aminopeptidase-like"/>
</dbReference>
<dbReference type="Gene3D" id="3.40.350.10">
    <property type="entry name" value="Creatinase/prolidase N-terminal domain"/>
    <property type="match status" value="1"/>
</dbReference>
<dbReference type="KEGG" id="bco:Bcell_3360"/>
<dbReference type="SUPFAM" id="SSF53092">
    <property type="entry name" value="Creatinase/prolidase N-terminal domain"/>
    <property type="match status" value="1"/>
</dbReference>
<dbReference type="Proteomes" id="UP000001401">
    <property type="component" value="Chromosome"/>
</dbReference>
<dbReference type="PANTHER" id="PTHR46112">
    <property type="entry name" value="AMINOPEPTIDASE"/>
    <property type="match status" value="1"/>
</dbReference>
<dbReference type="Pfam" id="PF01321">
    <property type="entry name" value="Creatinase_N"/>
    <property type="match status" value="1"/>
</dbReference>
<dbReference type="eggNOG" id="COG0006">
    <property type="taxonomic scope" value="Bacteria"/>
</dbReference>
<dbReference type="HOGENOM" id="CLU_017266_3_1_9"/>
<keyword evidence="4" id="KW-1185">Reference proteome</keyword>
<dbReference type="RefSeq" id="WP_013489933.1">
    <property type="nucleotide sequence ID" value="NC_014829.1"/>
</dbReference>
<proteinExistence type="predicted"/>
<gene>
    <name evidence="3" type="ordered locus">Bcell_3360</name>
</gene>
<dbReference type="SUPFAM" id="SSF55920">
    <property type="entry name" value="Creatinase/aminopeptidase"/>
    <property type="match status" value="1"/>
</dbReference>
<dbReference type="InterPro" id="IPR000587">
    <property type="entry name" value="Creatinase_N"/>
</dbReference>
<protein>
    <submittedName>
        <fullName evidence="3">Creatinase</fullName>
    </submittedName>
</protein>
<dbReference type="Pfam" id="PF00557">
    <property type="entry name" value="Peptidase_M24"/>
    <property type="match status" value="1"/>
</dbReference>